<evidence type="ECO:0000313" key="5">
    <source>
        <dbReference type="Proteomes" id="UP001225378"/>
    </source>
</evidence>
<dbReference type="Pfam" id="PF01522">
    <property type="entry name" value="Polysacc_deac_1"/>
    <property type="match status" value="1"/>
</dbReference>
<evidence type="ECO:0000313" key="4">
    <source>
        <dbReference type="EMBL" id="XBS18899.1"/>
    </source>
</evidence>
<evidence type="ECO:0000256" key="1">
    <source>
        <dbReference type="ARBA" id="ARBA00004613"/>
    </source>
</evidence>
<keyword evidence="2" id="KW-0732">Signal</keyword>
<dbReference type="PANTHER" id="PTHR34216">
    <property type="match status" value="1"/>
</dbReference>
<proteinExistence type="predicted"/>
<dbReference type="SUPFAM" id="SSF88713">
    <property type="entry name" value="Glycoside hydrolase/deacetylase"/>
    <property type="match status" value="1"/>
</dbReference>
<sequence>MPIIDPLSKRLLCGAGHNGPVSLMYHAITPGTSQPDWPWALSFKKFCGQLTLLQDHGWSTLCANRLYVDLRTLPAKSVLITFDDGYADNYQAFEELAKRDMKATWFVVTQDIGKMSSWIDEGVPSSTLLTESQLLEMRDAGMEIGSHTLTHCRLTQVSQQQMEHETSESKKFLSNLLNQPITAFAYPYGLYNQDIINAVQNAGYKTAFTTRTGFGLVNHNPLEVRRISIMASDSLATFARKLAFADNSVGWKKMTHYSFSRIKDRLKRQ</sequence>
<dbReference type="GO" id="GO:0005576">
    <property type="term" value="C:extracellular region"/>
    <property type="evidence" value="ECO:0007669"/>
    <property type="project" value="UniProtKB-SubCell"/>
</dbReference>
<feature type="domain" description="NodB homology" evidence="3">
    <location>
        <begin position="76"/>
        <end position="269"/>
    </location>
</feature>
<dbReference type="EC" id="3.-.-.-" evidence="4"/>
<gene>
    <name evidence="4" type="ORF">Q9L42_010975</name>
</gene>
<dbReference type="Gene3D" id="3.20.20.370">
    <property type="entry name" value="Glycoside hydrolase/deacetylase"/>
    <property type="match status" value="1"/>
</dbReference>
<dbReference type="RefSeq" id="WP_305908374.1">
    <property type="nucleotide sequence ID" value="NZ_CP157743.1"/>
</dbReference>
<dbReference type="CDD" id="cd10918">
    <property type="entry name" value="CE4_NodB_like_5s_6s"/>
    <property type="match status" value="1"/>
</dbReference>
<evidence type="ECO:0000256" key="2">
    <source>
        <dbReference type="ARBA" id="ARBA00022729"/>
    </source>
</evidence>
<comment type="subcellular location">
    <subcellularLocation>
        <location evidence="1">Secreted</location>
    </subcellularLocation>
</comment>
<dbReference type="InterPro" id="IPR011330">
    <property type="entry name" value="Glyco_hydro/deAcase_b/a-brl"/>
</dbReference>
<dbReference type="AlphaFoldDB" id="A0AAU7NPK9"/>
<dbReference type="InterPro" id="IPR051398">
    <property type="entry name" value="Polysacch_Deacetylase"/>
</dbReference>
<dbReference type="GO" id="GO:0005975">
    <property type="term" value="P:carbohydrate metabolic process"/>
    <property type="evidence" value="ECO:0007669"/>
    <property type="project" value="InterPro"/>
</dbReference>
<dbReference type="EMBL" id="CP157743">
    <property type="protein sequence ID" value="XBS18899.1"/>
    <property type="molecule type" value="Genomic_DNA"/>
</dbReference>
<dbReference type="Proteomes" id="UP001225378">
    <property type="component" value="Chromosome"/>
</dbReference>
<dbReference type="InterPro" id="IPR002509">
    <property type="entry name" value="NODB_dom"/>
</dbReference>
<name>A0AAU7NPK9_9GAMM</name>
<keyword evidence="4" id="KW-0378">Hydrolase</keyword>
<reference evidence="4 5" key="1">
    <citation type="journal article" date="2024" name="Microbiology">
        <title>Methylomarinum rosea sp. nov., a novel halophilic methanotrophic bacterium from the hypersaline Lake Elton.</title>
        <authorList>
            <person name="Suleimanov R.Z."/>
            <person name="Oshkin I.Y."/>
            <person name="Danilova O.V."/>
            <person name="Suzina N.E."/>
            <person name="Dedysh S.N."/>
        </authorList>
    </citation>
    <scope>NUCLEOTIDE SEQUENCE [LARGE SCALE GENOMIC DNA]</scope>
    <source>
        <strain evidence="4 5">Ch1-1</strain>
    </source>
</reference>
<dbReference type="KEGG" id="mech:Q9L42_010975"/>
<evidence type="ECO:0000259" key="3">
    <source>
        <dbReference type="PROSITE" id="PS51677"/>
    </source>
</evidence>
<keyword evidence="5" id="KW-1185">Reference proteome</keyword>
<organism evidence="4 5">
    <name type="scientific">Methylomarinum roseum</name>
    <dbReference type="NCBI Taxonomy" id="3067653"/>
    <lineage>
        <taxon>Bacteria</taxon>
        <taxon>Pseudomonadati</taxon>
        <taxon>Pseudomonadota</taxon>
        <taxon>Gammaproteobacteria</taxon>
        <taxon>Methylococcales</taxon>
        <taxon>Methylococcaceae</taxon>
        <taxon>Methylomarinum</taxon>
    </lineage>
</organism>
<accession>A0AAU7NPK9</accession>
<dbReference type="PANTHER" id="PTHR34216:SF3">
    <property type="entry name" value="POLY-BETA-1,6-N-ACETYL-D-GLUCOSAMINE N-DEACETYLASE"/>
    <property type="match status" value="1"/>
</dbReference>
<dbReference type="GO" id="GO:0016810">
    <property type="term" value="F:hydrolase activity, acting on carbon-nitrogen (but not peptide) bonds"/>
    <property type="evidence" value="ECO:0007669"/>
    <property type="project" value="InterPro"/>
</dbReference>
<protein>
    <submittedName>
        <fullName evidence="4">Polysaccharide deacetylase family protein</fullName>
        <ecNumber evidence="4">3.-.-.-</ecNumber>
    </submittedName>
</protein>
<dbReference type="PROSITE" id="PS51677">
    <property type="entry name" value="NODB"/>
    <property type="match status" value="1"/>
</dbReference>